<dbReference type="EMBL" id="MNCJ02000316">
    <property type="protein sequence ID" value="KAF5821389.1"/>
    <property type="molecule type" value="Genomic_DNA"/>
</dbReference>
<dbReference type="Gramene" id="mRNA:HanXRQr2_Chr01g0013461">
    <property type="protein sequence ID" value="mRNA:HanXRQr2_Chr01g0013461"/>
    <property type="gene ID" value="HanXRQr2_Chr01g0013461"/>
</dbReference>
<dbReference type="OrthoDB" id="1700726at2759"/>
<proteinExistence type="predicted"/>
<name>A0A9K3P2G7_HELAN</name>
<reference evidence="2" key="2">
    <citation type="submission" date="2020-06" db="EMBL/GenBank/DDBJ databases">
        <title>Helianthus annuus Genome sequencing and assembly Release 2.</title>
        <authorList>
            <person name="Gouzy J."/>
            <person name="Langlade N."/>
            <person name="Munos S."/>
        </authorList>
    </citation>
    <scope>NUCLEOTIDE SEQUENCE</scope>
    <source>
        <tissue evidence="2">Leaves</tissue>
    </source>
</reference>
<gene>
    <name evidence="2" type="ORF">HanXRQr2_Chr01g0013461</name>
</gene>
<accession>A0A9K3P2G7</accession>
<dbReference type="Proteomes" id="UP000215914">
    <property type="component" value="Unassembled WGS sequence"/>
</dbReference>
<dbReference type="SUPFAM" id="SSF56801">
    <property type="entry name" value="Acetyl-CoA synthetase-like"/>
    <property type="match status" value="1"/>
</dbReference>
<dbReference type="AlphaFoldDB" id="A0A9K3P2G7"/>
<feature type="domain" description="AMP-dependent synthetase/ligase" evidence="1">
    <location>
        <begin position="13"/>
        <end position="67"/>
    </location>
</feature>
<dbReference type="Gene3D" id="3.40.50.12780">
    <property type="entry name" value="N-terminal domain of ligase-like"/>
    <property type="match status" value="1"/>
</dbReference>
<evidence type="ECO:0000259" key="1">
    <source>
        <dbReference type="Pfam" id="PF00501"/>
    </source>
</evidence>
<evidence type="ECO:0000313" key="2">
    <source>
        <dbReference type="EMBL" id="KAF5821389.1"/>
    </source>
</evidence>
<protein>
    <submittedName>
        <fullName evidence="2">Long-chain-fatty-acid--CoA ligase</fullName>
        <ecNumber evidence="2">6.2.1.3</ecNumber>
    </submittedName>
</protein>
<dbReference type="EC" id="6.2.1.3" evidence="2"/>
<dbReference type="InterPro" id="IPR042099">
    <property type="entry name" value="ANL_N_sf"/>
</dbReference>
<keyword evidence="2" id="KW-0436">Ligase</keyword>
<reference evidence="2" key="1">
    <citation type="journal article" date="2017" name="Nature">
        <title>The sunflower genome provides insights into oil metabolism, flowering and Asterid evolution.</title>
        <authorList>
            <person name="Badouin H."/>
            <person name="Gouzy J."/>
            <person name="Grassa C.J."/>
            <person name="Murat F."/>
            <person name="Staton S.E."/>
            <person name="Cottret L."/>
            <person name="Lelandais-Briere C."/>
            <person name="Owens G.L."/>
            <person name="Carrere S."/>
            <person name="Mayjonade B."/>
            <person name="Legrand L."/>
            <person name="Gill N."/>
            <person name="Kane N.C."/>
            <person name="Bowers J.E."/>
            <person name="Hubner S."/>
            <person name="Bellec A."/>
            <person name="Berard A."/>
            <person name="Berges H."/>
            <person name="Blanchet N."/>
            <person name="Boniface M.C."/>
            <person name="Brunel D."/>
            <person name="Catrice O."/>
            <person name="Chaidir N."/>
            <person name="Claudel C."/>
            <person name="Donnadieu C."/>
            <person name="Faraut T."/>
            <person name="Fievet G."/>
            <person name="Helmstetter N."/>
            <person name="King M."/>
            <person name="Knapp S.J."/>
            <person name="Lai Z."/>
            <person name="Le Paslier M.C."/>
            <person name="Lippi Y."/>
            <person name="Lorenzon L."/>
            <person name="Mandel J.R."/>
            <person name="Marage G."/>
            <person name="Marchand G."/>
            <person name="Marquand E."/>
            <person name="Bret-Mestries E."/>
            <person name="Morien E."/>
            <person name="Nambeesan S."/>
            <person name="Nguyen T."/>
            <person name="Pegot-Espagnet P."/>
            <person name="Pouilly N."/>
            <person name="Raftis F."/>
            <person name="Sallet E."/>
            <person name="Schiex T."/>
            <person name="Thomas J."/>
            <person name="Vandecasteele C."/>
            <person name="Vares D."/>
            <person name="Vear F."/>
            <person name="Vautrin S."/>
            <person name="Crespi M."/>
            <person name="Mangin B."/>
            <person name="Burke J.M."/>
            <person name="Salse J."/>
            <person name="Munos S."/>
            <person name="Vincourt P."/>
            <person name="Rieseberg L.H."/>
            <person name="Langlade N.B."/>
        </authorList>
    </citation>
    <scope>NUCLEOTIDE SEQUENCE</scope>
    <source>
        <tissue evidence="2">Leaves</tissue>
    </source>
</reference>
<sequence length="101" mass="11561">MLRWSEFVDGKWGPYLWKSYKTVYEEVLNAVAALRASGIGPGCKVGIYGASCPQLIVAMEAMPRVTFLCLYMIPLDQERSALYWTMPKLMLFLSKIKKLNY</sequence>
<dbReference type="Pfam" id="PF00501">
    <property type="entry name" value="AMP-binding"/>
    <property type="match status" value="1"/>
</dbReference>
<organism evidence="2 3">
    <name type="scientific">Helianthus annuus</name>
    <name type="common">Common sunflower</name>
    <dbReference type="NCBI Taxonomy" id="4232"/>
    <lineage>
        <taxon>Eukaryota</taxon>
        <taxon>Viridiplantae</taxon>
        <taxon>Streptophyta</taxon>
        <taxon>Embryophyta</taxon>
        <taxon>Tracheophyta</taxon>
        <taxon>Spermatophyta</taxon>
        <taxon>Magnoliopsida</taxon>
        <taxon>eudicotyledons</taxon>
        <taxon>Gunneridae</taxon>
        <taxon>Pentapetalae</taxon>
        <taxon>asterids</taxon>
        <taxon>campanulids</taxon>
        <taxon>Asterales</taxon>
        <taxon>Asteraceae</taxon>
        <taxon>Asteroideae</taxon>
        <taxon>Heliantheae alliance</taxon>
        <taxon>Heliantheae</taxon>
        <taxon>Helianthus</taxon>
    </lineage>
</organism>
<comment type="caution">
    <text evidence="2">The sequence shown here is derived from an EMBL/GenBank/DDBJ whole genome shotgun (WGS) entry which is preliminary data.</text>
</comment>
<dbReference type="GO" id="GO:0004467">
    <property type="term" value="F:long-chain fatty acid-CoA ligase activity"/>
    <property type="evidence" value="ECO:0007669"/>
    <property type="project" value="UniProtKB-EC"/>
</dbReference>
<evidence type="ECO:0000313" key="3">
    <source>
        <dbReference type="Proteomes" id="UP000215914"/>
    </source>
</evidence>
<dbReference type="InterPro" id="IPR000873">
    <property type="entry name" value="AMP-dep_synth/lig_dom"/>
</dbReference>
<keyword evidence="3" id="KW-1185">Reference proteome</keyword>